<dbReference type="PANTHER" id="PTHR45586:SF1">
    <property type="entry name" value="LIPOPOLYSACCHARIDE ASSEMBLY PROTEIN B"/>
    <property type="match status" value="1"/>
</dbReference>
<dbReference type="InterPro" id="IPR051012">
    <property type="entry name" value="CellSynth/LPSAsmb/PSIAsmb"/>
</dbReference>
<keyword evidence="2 3" id="KW-0802">TPR repeat</keyword>
<dbReference type="Pfam" id="PF16669">
    <property type="entry name" value="TTC5_OB"/>
    <property type="match status" value="1"/>
</dbReference>
<accession>A0A0V0QDN1</accession>
<dbReference type="PANTHER" id="PTHR45586">
    <property type="entry name" value="TPR REPEAT-CONTAINING PROTEIN PA4667"/>
    <property type="match status" value="1"/>
</dbReference>
<evidence type="ECO:0000313" key="6">
    <source>
        <dbReference type="Proteomes" id="UP000054937"/>
    </source>
</evidence>
<evidence type="ECO:0000259" key="4">
    <source>
        <dbReference type="Pfam" id="PF16669"/>
    </source>
</evidence>
<organism evidence="5 6">
    <name type="scientific">Pseudocohnilembus persalinus</name>
    <name type="common">Ciliate</name>
    <dbReference type="NCBI Taxonomy" id="266149"/>
    <lineage>
        <taxon>Eukaryota</taxon>
        <taxon>Sar</taxon>
        <taxon>Alveolata</taxon>
        <taxon>Ciliophora</taxon>
        <taxon>Intramacronucleata</taxon>
        <taxon>Oligohymenophorea</taxon>
        <taxon>Scuticociliatia</taxon>
        <taxon>Philasterida</taxon>
        <taxon>Pseudocohnilembidae</taxon>
        <taxon>Pseudocohnilembus</taxon>
    </lineage>
</organism>
<dbReference type="Pfam" id="PF13181">
    <property type="entry name" value="TPR_8"/>
    <property type="match status" value="1"/>
</dbReference>
<dbReference type="SMART" id="SM00028">
    <property type="entry name" value="TPR"/>
    <property type="match status" value="4"/>
</dbReference>
<keyword evidence="1" id="KW-0677">Repeat</keyword>
<sequence>MEDKISKLQNRIDEIVSQSEIDFSQDKMNKLKPEINSLIQQLDEVYEDQQLNKKQRGRIYNLKGKILDVLPEYSQQAEEVLSKALKLDPSSLETWNTLGHILWKKKDYLNAKKMFEGAIEQCGKNKQSLRYLSIVLRCIGNGSERNKNVEKSIELANEAVKLDLKDGESWYVLGNAYLSNFFVNLKTIDELKKSLQAYIQAEKNLTKPNPDLFYNRGTIFQYLEDYKKAIEQYNKASELDSTLQASNQIQYMQNKVNTIVELIKNRGKIKQKRLQNMVKTIPTALRNQVQNSQYTVTNLSGLKEGINKGFILTCKITHNISKKGEVPATFLFTDSQTSFAALSIYNTSDDIYDQVKENADVYIVDPMIKNIKINEESYSCIQVFDIKNLFVDFEQVIAAFSPSMVVNETFQNQVNENSQKQ</sequence>
<keyword evidence="6" id="KW-1185">Reference proteome</keyword>
<dbReference type="InterPro" id="IPR038645">
    <property type="entry name" value="TTC5_OB_sf"/>
</dbReference>
<dbReference type="Proteomes" id="UP000054937">
    <property type="component" value="Unassembled WGS sequence"/>
</dbReference>
<feature type="repeat" description="TPR" evidence="3">
    <location>
        <begin position="210"/>
        <end position="243"/>
    </location>
</feature>
<dbReference type="InterPro" id="IPR032076">
    <property type="entry name" value="TTC5_OB"/>
</dbReference>
<evidence type="ECO:0000256" key="2">
    <source>
        <dbReference type="ARBA" id="ARBA00022803"/>
    </source>
</evidence>
<dbReference type="SUPFAM" id="SSF48452">
    <property type="entry name" value="TPR-like"/>
    <property type="match status" value="1"/>
</dbReference>
<dbReference type="InterPro" id="IPR019734">
    <property type="entry name" value="TPR_rpt"/>
</dbReference>
<dbReference type="OMA" id="DECKGYE"/>
<protein>
    <recommendedName>
        <fullName evidence="4">Tetratricopeptide repeat protein 5 OB fold domain-containing protein</fullName>
    </recommendedName>
</protein>
<reference evidence="5 6" key="1">
    <citation type="journal article" date="2015" name="Sci. Rep.">
        <title>Genome of the facultative scuticociliatosis pathogen Pseudocohnilembus persalinus provides insight into its virulence through horizontal gene transfer.</title>
        <authorList>
            <person name="Xiong J."/>
            <person name="Wang G."/>
            <person name="Cheng J."/>
            <person name="Tian M."/>
            <person name="Pan X."/>
            <person name="Warren A."/>
            <person name="Jiang C."/>
            <person name="Yuan D."/>
            <person name="Miao W."/>
        </authorList>
    </citation>
    <scope>NUCLEOTIDE SEQUENCE [LARGE SCALE GENOMIC DNA]</scope>
    <source>
        <strain evidence="5">36N120E</strain>
    </source>
</reference>
<dbReference type="InterPro" id="IPR011990">
    <property type="entry name" value="TPR-like_helical_dom_sf"/>
</dbReference>
<dbReference type="PROSITE" id="PS50005">
    <property type="entry name" value="TPR"/>
    <property type="match status" value="1"/>
</dbReference>
<gene>
    <name evidence="5" type="ORF">PPERSA_10801</name>
</gene>
<dbReference type="Gene3D" id="2.40.50.550">
    <property type="match status" value="1"/>
</dbReference>
<dbReference type="Gene3D" id="1.25.40.10">
    <property type="entry name" value="Tetratricopeptide repeat domain"/>
    <property type="match status" value="1"/>
</dbReference>
<feature type="domain" description="Tetratricopeptide repeat protein 5 OB fold" evidence="4">
    <location>
        <begin position="294"/>
        <end position="393"/>
    </location>
</feature>
<dbReference type="InParanoid" id="A0A0V0QDN1"/>
<dbReference type="Pfam" id="PF00515">
    <property type="entry name" value="TPR_1"/>
    <property type="match status" value="1"/>
</dbReference>
<evidence type="ECO:0000313" key="5">
    <source>
        <dbReference type="EMBL" id="KRX00302.1"/>
    </source>
</evidence>
<evidence type="ECO:0000256" key="3">
    <source>
        <dbReference type="PROSITE-ProRule" id="PRU00339"/>
    </source>
</evidence>
<proteinExistence type="predicted"/>
<dbReference type="OrthoDB" id="423589at2759"/>
<evidence type="ECO:0000256" key="1">
    <source>
        <dbReference type="ARBA" id="ARBA00022737"/>
    </source>
</evidence>
<comment type="caution">
    <text evidence="5">The sequence shown here is derived from an EMBL/GenBank/DDBJ whole genome shotgun (WGS) entry which is preliminary data.</text>
</comment>
<dbReference type="EMBL" id="LDAU01000194">
    <property type="protein sequence ID" value="KRX00302.1"/>
    <property type="molecule type" value="Genomic_DNA"/>
</dbReference>
<dbReference type="AlphaFoldDB" id="A0A0V0QDN1"/>
<name>A0A0V0QDN1_PSEPJ</name>